<keyword evidence="2" id="KW-1185">Reference proteome</keyword>
<dbReference type="Proteomes" id="UP000319557">
    <property type="component" value="Chromosome"/>
</dbReference>
<dbReference type="AlphaFoldDB" id="A0A517LXW7"/>
<name>A0A517LXW7_9BACT</name>
<proteinExistence type="predicted"/>
<evidence type="ECO:0000313" key="1">
    <source>
        <dbReference type="EMBL" id="QDS87459.1"/>
    </source>
</evidence>
<reference evidence="1 2" key="1">
    <citation type="submission" date="2019-02" db="EMBL/GenBank/DDBJ databases">
        <title>Deep-cultivation of Planctomycetes and their phenomic and genomic characterization uncovers novel biology.</title>
        <authorList>
            <person name="Wiegand S."/>
            <person name="Jogler M."/>
            <person name="Boedeker C."/>
            <person name="Pinto D."/>
            <person name="Vollmers J."/>
            <person name="Rivas-Marin E."/>
            <person name="Kohn T."/>
            <person name="Peeters S.H."/>
            <person name="Heuer A."/>
            <person name="Rast P."/>
            <person name="Oberbeckmann S."/>
            <person name="Bunk B."/>
            <person name="Jeske O."/>
            <person name="Meyerdierks A."/>
            <person name="Storesund J.E."/>
            <person name="Kallscheuer N."/>
            <person name="Luecker S."/>
            <person name="Lage O.M."/>
            <person name="Pohl T."/>
            <person name="Merkel B.J."/>
            <person name="Hornburger P."/>
            <person name="Mueller R.-W."/>
            <person name="Bruemmer F."/>
            <person name="Labrenz M."/>
            <person name="Spormann A.M."/>
            <person name="Op den Camp H."/>
            <person name="Overmann J."/>
            <person name="Amann R."/>
            <person name="Jetten M.S.M."/>
            <person name="Mascher T."/>
            <person name="Medema M.H."/>
            <person name="Devos D.P."/>
            <person name="Kaster A.-K."/>
            <person name="Ovreas L."/>
            <person name="Rohde M."/>
            <person name="Galperin M.Y."/>
            <person name="Jogler C."/>
        </authorList>
    </citation>
    <scope>NUCLEOTIDE SEQUENCE [LARGE SCALE GENOMIC DNA]</scope>
    <source>
        <strain evidence="1 2">EC9</strain>
    </source>
</reference>
<gene>
    <name evidence="1" type="ORF">EC9_16370</name>
</gene>
<protein>
    <submittedName>
        <fullName evidence="1">Uncharacterized protein</fullName>
    </submittedName>
</protein>
<dbReference type="KEGG" id="ruv:EC9_16370"/>
<organism evidence="1 2">
    <name type="scientific">Rosistilla ulvae</name>
    <dbReference type="NCBI Taxonomy" id="1930277"/>
    <lineage>
        <taxon>Bacteria</taxon>
        <taxon>Pseudomonadati</taxon>
        <taxon>Planctomycetota</taxon>
        <taxon>Planctomycetia</taxon>
        <taxon>Pirellulales</taxon>
        <taxon>Pirellulaceae</taxon>
        <taxon>Rosistilla</taxon>
    </lineage>
</organism>
<dbReference type="EMBL" id="CP036261">
    <property type="protein sequence ID" value="QDS87459.1"/>
    <property type="molecule type" value="Genomic_DNA"/>
</dbReference>
<sequence length="50" mass="5932">MPDSLKLEHRFALGVPTEMIDSRRSVRDEPFRNAEFWRLPIQGNFVRKST</sequence>
<evidence type="ECO:0000313" key="2">
    <source>
        <dbReference type="Proteomes" id="UP000319557"/>
    </source>
</evidence>
<accession>A0A517LXW7</accession>